<feature type="binding site" evidence="15">
    <location>
        <position position="258"/>
    </location>
    <ligand>
        <name>Zn(2+)</name>
        <dbReference type="ChEBI" id="CHEBI:29105"/>
        <label>1</label>
    </ligand>
</feature>
<evidence type="ECO:0000256" key="1">
    <source>
        <dbReference type="ARBA" id="ARBA00004477"/>
    </source>
</evidence>
<feature type="transmembrane region" description="Helical" evidence="17">
    <location>
        <begin position="115"/>
        <end position="139"/>
    </location>
</feature>
<evidence type="ECO:0000256" key="4">
    <source>
        <dbReference type="ARBA" id="ARBA00022692"/>
    </source>
</evidence>
<dbReference type="Pfam" id="PF00173">
    <property type="entry name" value="Cyt-b5"/>
    <property type="match status" value="1"/>
</dbReference>
<comment type="function">
    <text evidence="14">Catalyzes stereospecific hydroxylation of free fatty acids at the C-2 position to produce (R)-2-hydroxy fatty acids, which are building blocks of sphingolipids and glycosphingolipids common in neural tissue and epidermis. Plays an essential role in the synthesis of galactosphingolipids of the myelin sheath. Responsible for the synthesis of sphingolipids and glycosphingolipids involved in the formation of epidermal lamellar bodies critical for skin permeability barrier. Participates in the synthesis of glycosphingolipids and a fraction of type II wax diesters in sebaceous gland, specifically regulating hair follicle homeostasis. Involved in the synthesis of sphingolipids of plasma membrane rafts, controlling lipid raft mobility and trafficking of raft-associated proteins.</text>
</comment>
<keyword evidence="13 14" id="KW-0275">Fatty acid biosynthesis</keyword>
<dbReference type="GO" id="GO:0005789">
    <property type="term" value="C:endoplasmic reticulum membrane"/>
    <property type="evidence" value="ECO:0007669"/>
    <property type="project" value="UniProtKB-SubCell"/>
</dbReference>
<keyword evidence="16" id="KW-0349">Heme</keyword>
<feature type="binding site" evidence="15">
    <location>
        <position position="200"/>
    </location>
    <ligand>
        <name>Zn(2+)</name>
        <dbReference type="ChEBI" id="CHEBI:29105"/>
        <label>1</label>
    </ligand>
</feature>
<dbReference type="Proteomes" id="UP001168821">
    <property type="component" value="Unassembled WGS sequence"/>
</dbReference>
<feature type="binding site" evidence="15">
    <location>
        <position position="177"/>
    </location>
    <ligand>
        <name>Zn(2+)</name>
        <dbReference type="ChEBI" id="CHEBI:29105"/>
        <label>1</label>
    </ligand>
</feature>
<dbReference type="GO" id="GO:0080132">
    <property type="term" value="F:fatty acid 2-hydroxylase activity"/>
    <property type="evidence" value="ECO:0007669"/>
    <property type="project" value="InterPro"/>
</dbReference>
<sequence length="317" mass="37485">MENEELWVKYKGDFYNIYNFLTKHHPGGKNYIRPYKNKDVTSTMERTQHSKTAYKILQQYRVIEGDSGSKKQEDLETLIDWNKPMVGQIHHLGEKYKEWVHLPVNKKMRIFGNPILERFTITPWYMVLIWIPINIGLFVHGTRRYIELTQATAPLLPILLLILSGILSWTLLEYSVHRWVFHREPSGKSMIMIYVHFFLHGIHHKIPFDSQRIIFPFLPASLIAFGLFQLGAIFTPESIRFLVCVGFITGYVMYDLFHCYLHHCSPKEDTYAYNMKRYHNQHHFARSDRGFGISTDFWDKIYGTAIALKKLPIAIKW</sequence>
<dbReference type="PANTHER" id="PTHR12863">
    <property type="entry name" value="FATTY ACID HYDROXYLASE"/>
    <property type="match status" value="1"/>
</dbReference>
<dbReference type="EMBL" id="JALNTZ010000006">
    <property type="protein sequence ID" value="KAJ3648516.1"/>
    <property type="molecule type" value="Genomic_DNA"/>
</dbReference>
<dbReference type="PIRSF" id="PIRSF005149">
    <property type="entry name" value="IPC-B_HD"/>
    <property type="match status" value="1"/>
</dbReference>
<evidence type="ECO:0000256" key="16">
    <source>
        <dbReference type="PIRSR" id="PIRSR005149-50"/>
    </source>
</evidence>
<comment type="cofactor">
    <cofactor evidence="14 15">
        <name>Zn(2+)</name>
        <dbReference type="ChEBI" id="CHEBI:29105"/>
    </cofactor>
    <text evidence="14 15">Binds 2 Zn(2+) ions per subunit that likely form a catalytic dimetal center.</text>
</comment>
<dbReference type="InterPro" id="IPR036400">
    <property type="entry name" value="Cyt_B5-like_heme/steroid_sf"/>
</dbReference>
<evidence type="ECO:0000256" key="12">
    <source>
        <dbReference type="ARBA" id="ARBA00023136"/>
    </source>
</evidence>
<evidence type="ECO:0000256" key="7">
    <source>
        <dbReference type="ARBA" id="ARBA00022832"/>
    </source>
</evidence>
<feature type="transmembrane region" description="Helical" evidence="17">
    <location>
        <begin position="213"/>
        <end position="233"/>
    </location>
</feature>
<comment type="subcellular location">
    <subcellularLocation>
        <location evidence="1">Endoplasmic reticulum membrane</location>
        <topology evidence="1">Multi-pass membrane protein</topology>
    </subcellularLocation>
</comment>
<proteinExistence type="inferred from homology"/>
<dbReference type="PROSITE" id="PS50255">
    <property type="entry name" value="CYTOCHROME_B5_2"/>
    <property type="match status" value="1"/>
</dbReference>
<keyword evidence="3 14" id="KW-0444">Lipid biosynthesis</keyword>
<evidence type="ECO:0000256" key="5">
    <source>
        <dbReference type="ARBA" id="ARBA00022723"/>
    </source>
</evidence>
<gene>
    <name evidence="19" type="ORF">Zmor_020313</name>
</gene>
<keyword evidence="5 14" id="KW-0479">Metal-binding</keyword>
<dbReference type="InterPro" id="IPR014430">
    <property type="entry name" value="Scs7"/>
</dbReference>
<keyword evidence="9 17" id="KW-1133">Transmembrane helix</keyword>
<dbReference type="SUPFAM" id="SSF55856">
    <property type="entry name" value="Cytochrome b5-like heme/steroid binding domain"/>
    <property type="match status" value="1"/>
</dbReference>
<evidence type="ECO:0000313" key="19">
    <source>
        <dbReference type="EMBL" id="KAJ3648516.1"/>
    </source>
</evidence>
<dbReference type="PANTHER" id="PTHR12863:SF1">
    <property type="entry name" value="FATTY ACID 2-HYDROXYLASE"/>
    <property type="match status" value="1"/>
</dbReference>
<keyword evidence="6 14" id="KW-0256">Endoplasmic reticulum</keyword>
<dbReference type="EC" id="1.-.-.-" evidence="14"/>
<dbReference type="Pfam" id="PF04116">
    <property type="entry name" value="FA_hydroxylase"/>
    <property type="match status" value="1"/>
</dbReference>
<keyword evidence="8 15" id="KW-0862">Zinc</keyword>
<comment type="similarity">
    <text evidence="2 14">Belongs to the sterol desaturase family. SCS7 subfamily.</text>
</comment>
<name>A0AA38M9W4_9CUCU</name>
<evidence type="ECO:0000259" key="18">
    <source>
        <dbReference type="PROSITE" id="PS50255"/>
    </source>
</evidence>
<evidence type="ECO:0000256" key="6">
    <source>
        <dbReference type="ARBA" id="ARBA00022824"/>
    </source>
</evidence>
<keyword evidence="10 14" id="KW-0560">Oxidoreductase</keyword>
<feature type="binding site" evidence="15">
    <location>
        <position position="282"/>
    </location>
    <ligand>
        <name>Zn(2+)</name>
        <dbReference type="ChEBI" id="CHEBI:29105"/>
        <label>1</label>
    </ligand>
</feature>
<evidence type="ECO:0000256" key="17">
    <source>
        <dbReference type="SAM" id="Phobius"/>
    </source>
</evidence>
<dbReference type="GO" id="GO:0005506">
    <property type="term" value="F:iron ion binding"/>
    <property type="evidence" value="ECO:0007669"/>
    <property type="project" value="UniProtKB-UniRule"/>
</dbReference>
<feature type="binding site" evidence="15">
    <location>
        <position position="262"/>
    </location>
    <ligand>
        <name>Zn(2+)</name>
        <dbReference type="ChEBI" id="CHEBI:29105"/>
        <label>1</label>
    </ligand>
</feature>
<feature type="domain" description="Cytochrome b5 heme-binding" evidence="18">
    <location>
        <begin position="1"/>
        <end position="62"/>
    </location>
</feature>
<feature type="transmembrane region" description="Helical" evidence="17">
    <location>
        <begin position="151"/>
        <end position="172"/>
    </location>
</feature>
<dbReference type="AlphaFoldDB" id="A0AA38M9W4"/>
<evidence type="ECO:0000256" key="14">
    <source>
        <dbReference type="PIRNR" id="PIRNR005149"/>
    </source>
</evidence>
<evidence type="ECO:0000256" key="3">
    <source>
        <dbReference type="ARBA" id="ARBA00022516"/>
    </source>
</evidence>
<dbReference type="InterPro" id="IPR006694">
    <property type="entry name" value="Fatty_acid_hydroxylase"/>
</dbReference>
<feature type="binding site" evidence="15">
    <location>
        <position position="182"/>
    </location>
    <ligand>
        <name>Zn(2+)</name>
        <dbReference type="ChEBI" id="CHEBI:29105"/>
        <label>1</label>
    </ligand>
</feature>
<reference evidence="19" key="1">
    <citation type="journal article" date="2023" name="G3 (Bethesda)">
        <title>Whole genome assemblies of Zophobas morio and Tenebrio molitor.</title>
        <authorList>
            <person name="Kaur S."/>
            <person name="Stinson S.A."/>
            <person name="diCenzo G.C."/>
        </authorList>
    </citation>
    <scope>NUCLEOTIDE SEQUENCE</scope>
    <source>
        <strain evidence="19">QUZm001</strain>
    </source>
</reference>
<keyword evidence="14 16" id="KW-0408">Iron</keyword>
<evidence type="ECO:0000256" key="10">
    <source>
        <dbReference type="ARBA" id="ARBA00023002"/>
    </source>
</evidence>
<keyword evidence="4 17" id="KW-0812">Transmembrane</keyword>
<feature type="binding site" evidence="15">
    <location>
        <position position="283"/>
    </location>
    <ligand>
        <name>Zn(2+)</name>
        <dbReference type="ChEBI" id="CHEBI:29105"/>
        <label>1</label>
    </ligand>
</feature>
<organism evidence="19 20">
    <name type="scientific">Zophobas morio</name>
    <dbReference type="NCBI Taxonomy" id="2755281"/>
    <lineage>
        <taxon>Eukaryota</taxon>
        <taxon>Metazoa</taxon>
        <taxon>Ecdysozoa</taxon>
        <taxon>Arthropoda</taxon>
        <taxon>Hexapoda</taxon>
        <taxon>Insecta</taxon>
        <taxon>Pterygota</taxon>
        <taxon>Neoptera</taxon>
        <taxon>Endopterygota</taxon>
        <taxon>Coleoptera</taxon>
        <taxon>Polyphaga</taxon>
        <taxon>Cucujiformia</taxon>
        <taxon>Tenebrionidae</taxon>
        <taxon>Zophobas</taxon>
    </lineage>
</organism>
<dbReference type="Gene3D" id="3.10.120.10">
    <property type="entry name" value="Cytochrome b5-like heme/steroid binding domain"/>
    <property type="match status" value="1"/>
</dbReference>
<evidence type="ECO:0000256" key="15">
    <source>
        <dbReference type="PIRSR" id="PIRSR005149-1"/>
    </source>
</evidence>
<evidence type="ECO:0000256" key="2">
    <source>
        <dbReference type="ARBA" id="ARBA00005747"/>
    </source>
</evidence>
<evidence type="ECO:0000256" key="8">
    <source>
        <dbReference type="ARBA" id="ARBA00022833"/>
    </source>
</evidence>
<feature type="binding site" evidence="15">
    <location>
        <position position="204"/>
    </location>
    <ligand>
        <name>Zn(2+)</name>
        <dbReference type="ChEBI" id="CHEBI:29105"/>
        <label>1</label>
    </ligand>
</feature>
<feature type="binding site" evidence="15">
    <location>
        <position position="203"/>
    </location>
    <ligand>
        <name>Zn(2+)</name>
        <dbReference type="ChEBI" id="CHEBI:29105"/>
        <label>1</label>
    </ligand>
</feature>
<evidence type="ECO:0000256" key="9">
    <source>
        <dbReference type="ARBA" id="ARBA00022989"/>
    </source>
</evidence>
<accession>A0AA38M9W4</accession>
<evidence type="ECO:0000256" key="11">
    <source>
        <dbReference type="ARBA" id="ARBA00023098"/>
    </source>
</evidence>
<keyword evidence="12 14" id="KW-0472">Membrane</keyword>
<feature type="transmembrane region" description="Helical" evidence="17">
    <location>
        <begin position="239"/>
        <end position="257"/>
    </location>
</feature>
<protein>
    <recommendedName>
        <fullName evidence="14">Fatty acid 2-hydroxylase</fullName>
        <ecNumber evidence="14">1.-.-.-</ecNumber>
    </recommendedName>
</protein>
<dbReference type="GO" id="GO:0006633">
    <property type="term" value="P:fatty acid biosynthetic process"/>
    <property type="evidence" value="ECO:0007669"/>
    <property type="project" value="UniProtKB-KW"/>
</dbReference>
<keyword evidence="11 14" id="KW-0443">Lipid metabolism</keyword>
<feature type="binding site" description="axial binding residue" evidence="16">
    <location>
        <position position="49"/>
    </location>
    <ligand>
        <name>heme</name>
        <dbReference type="ChEBI" id="CHEBI:30413"/>
    </ligand>
    <ligandPart>
        <name>Fe</name>
        <dbReference type="ChEBI" id="CHEBI:18248"/>
    </ligandPart>
</feature>
<dbReference type="InterPro" id="IPR001199">
    <property type="entry name" value="Cyt_B5-like_heme/steroid-bd"/>
</dbReference>
<evidence type="ECO:0000256" key="13">
    <source>
        <dbReference type="ARBA" id="ARBA00023160"/>
    </source>
</evidence>
<feature type="binding site" description="axial binding residue" evidence="16">
    <location>
        <position position="25"/>
    </location>
    <ligand>
        <name>heme</name>
        <dbReference type="ChEBI" id="CHEBI:30413"/>
    </ligand>
    <ligandPart>
        <name>Fe</name>
        <dbReference type="ChEBI" id="CHEBI:18248"/>
    </ligandPart>
</feature>
<keyword evidence="7 14" id="KW-0276">Fatty acid metabolism</keyword>
<comment type="caution">
    <text evidence="19">The sequence shown here is derived from an EMBL/GenBank/DDBJ whole genome shotgun (WGS) entry which is preliminary data.</text>
</comment>
<comment type="cofactor">
    <cofactor evidence="16">
        <name>Fe cation</name>
        <dbReference type="ChEBI" id="CHEBI:24875"/>
    </cofactor>
</comment>
<evidence type="ECO:0000313" key="20">
    <source>
        <dbReference type="Proteomes" id="UP001168821"/>
    </source>
</evidence>
<keyword evidence="20" id="KW-1185">Reference proteome</keyword>
<feature type="binding site" evidence="15">
    <location>
        <position position="279"/>
    </location>
    <ligand>
        <name>Zn(2+)</name>
        <dbReference type="ChEBI" id="CHEBI:29105"/>
        <label>1</label>
    </ligand>
</feature>